<reference evidence="2" key="1">
    <citation type="journal article" date="2016" name="Nat. Biotechnol.">
        <title>Sequencing wild and cultivated cassava and related species reveals extensive interspecific hybridization and genetic diversity.</title>
        <authorList>
            <person name="Bredeson J.V."/>
            <person name="Lyons J.B."/>
            <person name="Prochnik S.E."/>
            <person name="Wu G.A."/>
            <person name="Ha C.M."/>
            <person name="Edsinger-Gonzales E."/>
            <person name="Grimwood J."/>
            <person name="Schmutz J."/>
            <person name="Rabbi I.Y."/>
            <person name="Egesi C."/>
            <person name="Nauluvula P."/>
            <person name="Lebot V."/>
            <person name="Ndunguru J."/>
            <person name="Mkamilo G."/>
            <person name="Bart R.S."/>
            <person name="Setter T.L."/>
            <person name="Gleadow R.M."/>
            <person name="Kulakow P."/>
            <person name="Ferguson M.E."/>
            <person name="Rounsley S."/>
            <person name="Rokhsar D.S."/>
        </authorList>
    </citation>
    <scope>NUCLEOTIDE SEQUENCE [LARGE SCALE GENOMIC DNA]</scope>
    <source>
        <strain evidence="2">cv. AM560-2</strain>
    </source>
</reference>
<organism evidence="1 2">
    <name type="scientific">Manihot esculenta</name>
    <name type="common">Cassava</name>
    <name type="synonym">Jatropha manihot</name>
    <dbReference type="NCBI Taxonomy" id="3983"/>
    <lineage>
        <taxon>Eukaryota</taxon>
        <taxon>Viridiplantae</taxon>
        <taxon>Streptophyta</taxon>
        <taxon>Embryophyta</taxon>
        <taxon>Tracheophyta</taxon>
        <taxon>Spermatophyta</taxon>
        <taxon>Magnoliopsida</taxon>
        <taxon>eudicotyledons</taxon>
        <taxon>Gunneridae</taxon>
        <taxon>Pentapetalae</taxon>
        <taxon>rosids</taxon>
        <taxon>fabids</taxon>
        <taxon>Malpighiales</taxon>
        <taxon>Euphorbiaceae</taxon>
        <taxon>Crotonoideae</taxon>
        <taxon>Manihoteae</taxon>
        <taxon>Manihot</taxon>
    </lineage>
</organism>
<keyword evidence="2" id="KW-1185">Reference proteome</keyword>
<accession>A0ACB7GAX7</accession>
<evidence type="ECO:0000313" key="1">
    <source>
        <dbReference type="EMBL" id="KAG8637423.1"/>
    </source>
</evidence>
<dbReference type="Proteomes" id="UP000091857">
    <property type="component" value="Chromosome 15"/>
</dbReference>
<name>A0ACB7GAX7_MANES</name>
<dbReference type="EMBL" id="CM004401">
    <property type="protein sequence ID" value="KAG8637423.1"/>
    <property type="molecule type" value="Genomic_DNA"/>
</dbReference>
<sequence length="162" mass="17622">MNSSSISTPISSSSHSLLKPNNNPLLGNFLASKLCYLLKGRVSLTTRALLSATKESVLKGFHERRALKIISGLQNFNRHSCFSCYCCRQVTHLQVCVSSVDPVAFVAAVEAGALIVEIGNYDSFYEQGGVCSPEQQSMQTLNLTKETKRILPSVTLSVTKPP</sequence>
<evidence type="ECO:0000313" key="2">
    <source>
        <dbReference type="Proteomes" id="UP000091857"/>
    </source>
</evidence>
<protein>
    <submittedName>
        <fullName evidence="1">Uncharacterized protein</fullName>
    </submittedName>
</protein>
<comment type="caution">
    <text evidence="1">The sequence shown here is derived from an EMBL/GenBank/DDBJ whole genome shotgun (WGS) entry which is preliminary data.</text>
</comment>
<proteinExistence type="predicted"/>
<gene>
    <name evidence="1" type="ORF">MANES_15G119900v8</name>
</gene>